<sequence length="237" mass="26362">MFAQGAQKFITEVHYPRRIINVWDTENGARVAGPFELGELFDFSPNGTHIVCRSLENPVVGDLQIMSADSGEILSAVSTPDNQYIVSAKFTSDGLSLAYNTYTAYYLWDICNHTSRTVAIRPKWTSTAPSFACSQDGWCLASGKKDKPRLEAESDLRIWGFRIDNPLCAALQPDGWALDSGSRKLFWIPTPIKDAFLKGSGLFIEYNGSGYDSDHTLCVDFNDIIFGDKWSRCYIGG</sequence>
<evidence type="ECO:0000313" key="2">
    <source>
        <dbReference type="Proteomes" id="UP000059188"/>
    </source>
</evidence>
<keyword evidence="2" id="KW-1185">Reference proteome</keyword>
<evidence type="ECO:0000313" key="1">
    <source>
        <dbReference type="EMBL" id="CEL61596.1"/>
    </source>
</evidence>
<dbReference type="Gene3D" id="2.130.10.10">
    <property type="entry name" value="YVTN repeat-like/Quinoprotein amine dehydrogenase"/>
    <property type="match status" value="1"/>
</dbReference>
<dbReference type="EMBL" id="LN679105">
    <property type="protein sequence ID" value="CEL61596.1"/>
    <property type="molecule type" value="Genomic_DNA"/>
</dbReference>
<reference evidence="1 2" key="1">
    <citation type="submission" date="2014-11" db="EMBL/GenBank/DDBJ databases">
        <authorList>
            <person name="Wibberg Daniel"/>
        </authorList>
    </citation>
    <scope>NUCLEOTIDE SEQUENCE [LARGE SCALE GENOMIC DNA]</scope>
    <source>
        <strain evidence="1">Rhizoctonia solani AG1-IB 7/3/14</strain>
    </source>
</reference>
<dbReference type="InterPro" id="IPR015943">
    <property type="entry name" value="WD40/YVTN_repeat-like_dom_sf"/>
</dbReference>
<name>A0A0B7FUJ5_THACB</name>
<proteinExistence type="predicted"/>
<accession>A0A0B7FUJ5</accession>
<gene>
    <name evidence="1" type="ORF">RSOLAG1IB_04346</name>
</gene>
<evidence type="ECO:0008006" key="3">
    <source>
        <dbReference type="Google" id="ProtNLM"/>
    </source>
</evidence>
<organism evidence="1 2">
    <name type="scientific">Thanatephorus cucumeris (strain AG1-IB / isolate 7/3/14)</name>
    <name type="common">Lettuce bottom rot fungus</name>
    <name type="synonym">Rhizoctonia solani</name>
    <dbReference type="NCBI Taxonomy" id="1108050"/>
    <lineage>
        <taxon>Eukaryota</taxon>
        <taxon>Fungi</taxon>
        <taxon>Dikarya</taxon>
        <taxon>Basidiomycota</taxon>
        <taxon>Agaricomycotina</taxon>
        <taxon>Agaricomycetes</taxon>
        <taxon>Cantharellales</taxon>
        <taxon>Ceratobasidiaceae</taxon>
        <taxon>Rhizoctonia</taxon>
        <taxon>Rhizoctonia solani AG-1</taxon>
    </lineage>
</organism>
<protein>
    <recommendedName>
        <fullName evidence="3">WD40 domain-containing protein</fullName>
    </recommendedName>
</protein>
<dbReference type="SUPFAM" id="SSF82171">
    <property type="entry name" value="DPP6 N-terminal domain-like"/>
    <property type="match status" value="1"/>
</dbReference>
<dbReference type="AlphaFoldDB" id="A0A0B7FUJ5"/>
<dbReference type="Proteomes" id="UP000059188">
    <property type="component" value="Unassembled WGS sequence"/>
</dbReference>